<dbReference type="SMART" id="SM00318">
    <property type="entry name" value="SNc"/>
    <property type="match status" value="1"/>
</dbReference>
<dbReference type="PANTHER" id="PTHR12302">
    <property type="entry name" value="EBNA2 BINDING PROTEIN P100"/>
    <property type="match status" value="1"/>
</dbReference>
<evidence type="ECO:0000259" key="5">
    <source>
        <dbReference type="PROSITE" id="PS51841"/>
    </source>
</evidence>
<gene>
    <name evidence="6" type="ORF">S01H4_28115</name>
</gene>
<accession>X1CDS1</accession>
<dbReference type="Pfam" id="PF00932">
    <property type="entry name" value="LTD"/>
    <property type="match status" value="1"/>
</dbReference>
<evidence type="ECO:0000256" key="1">
    <source>
        <dbReference type="ARBA" id="ARBA00022722"/>
    </source>
</evidence>
<evidence type="ECO:0008006" key="7">
    <source>
        <dbReference type="Google" id="ProtNLM"/>
    </source>
</evidence>
<evidence type="ECO:0000259" key="4">
    <source>
        <dbReference type="PROSITE" id="PS50830"/>
    </source>
</evidence>
<dbReference type="SUPFAM" id="SSF50199">
    <property type="entry name" value="Staphylococcal nuclease"/>
    <property type="match status" value="1"/>
</dbReference>
<feature type="domain" description="LTD" evidence="5">
    <location>
        <begin position="99"/>
        <end position="204"/>
    </location>
</feature>
<dbReference type="Pfam" id="PF00565">
    <property type="entry name" value="SNase"/>
    <property type="match status" value="1"/>
</dbReference>
<name>X1CDS1_9ZZZZ</name>
<dbReference type="InterPro" id="IPR001322">
    <property type="entry name" value="Lamin_tail_dom"/>
</dbReference>
<keyword evidence="1" id="KW-0540">Nuclease</keyword>
<comment type="caution">
    <text evidence="6">The sequence shown here is derived from an EMBL/GenBank/DDBJ whole genome shotgun (WGS) entry which is preliminary data.</text>
</comment>
<dbReference type="InterPro" id="IPR016071">
    <property type="entry name" value="Staphylococal_nuclease_OB-fold"/>
</dbReference>
<feature type="domain" description="TNase-like" evidence="4">
    <location>
        <begin position="1"/>
        <end position="106"/>
    </location>
</feature>
<dbReference type="Gene3D" id="2.60.40.1260">
    <property type="entry name" value="Lamin Tail domain"/>
    <property type="match status" value="1"/>
</dbReference>
<organism evidence="6">
    <name type="scientific">marine sediment metagenome</name>
    <dbReference type="NCBI Taxonomy" id="412755"/>
    <lineage>
        <taxon>unclassified sequences</taxon>
        <taxon>metagenomes</taxon>
        <taxon>ecological metagenomes</taxon>
    </lineage>
</organism>
<dbReference type="PANTHER" id="PTHR12302:SF3">
    <property type="entry name" value="SERINE_THREONINE-PROTEIN KINASE 31"/>
    <property type="match status" value="1"/>
</dbReference>
<dbReference type="Gene3D" id="2.40.50.90">
    <property type="match status" value="1"/>
</dbReference>
<evidence type="ECO:0000256" key="2">
    <source>
        <dbReference type="ARBA" id="ARBA00022759"/>
    </source>
</evidence>
<dbReference type="InterPro" id="IPR035437">
    <property type="entry name" value="SNase_OB-fold_sf"/>
</dbReference>
<keyword evidence="3" id="KW-0378">Hydrolase</keyword>
<evidence type="ECO:0000313" key="6">
    <source>
        <dbReference type="EMBL" id="GAG82386.1"/>
    </source>
</evidence>
<dbReference type="InterPro" id="IPR036415">
    <property type="entry name" value="Lamin_tail_dom_sf"/>
</dbReference>
<dbReference type="EMBL" id="BART01013891">
    <property type="protein sequence ID" value="GAG82386.1"/>
    <property type="molecule type" value="Genomic_DNA"/>
</dbReference>
<proteinExistence type="predicted"/>
<keyword evidence="2" id="KW-0255">Endonuclease</keyword>
<dbReference type="PROSITE" id="PS51841">
    <property type="entry name" value="LTD"/>
    <property type="match status" value="1"/>
</dbReference>
<dbReference type="GO" id="GO:0016787">
    <property type="term" value="F:hydrolase activity"/>
    <property type="evidence" value="ECO:0007669"/>
    <property type="project" value="UniProtKB-KW"/>
</dbReference>
<sequence length="204" mass="23246">VLENEERVRYLGINAPEQGDPYFNEATQANSDLVARKEVRLEPKDPSRDTQGRLLAYVFVNDLFVNEELIRQGYAHVQRPLRAEYRDRLLTAQKAAWQEALGIWARAAGRNVAIAEIHPDAEGKDRENLCDEYIVIENREDAPLDLTGWTVSDEANHRYLFPSFVLKAKAAVTLRTGVGRNTESEIFWGSRGPIWNNDGDTIFM</sequence>
<reference evidence="6" key="1">
    <citation type="journal article" date="2014" name="Front. Microbiol.">
        <title>High frequency of phylogenetically diverse reductive dehalogenase-homologous genes in deep subseafloor sedimentary metagenomes.</title>
        <authorList>
            <person name="Kawai M."/>
            <person name="Futagami T."/>
            <person name="Toyoda A."/>
            <person name="Takaki Y."/>
            <person name="Nishi S."/>
            <person name="Hori S."/>
            <person name="Arai W."/>
            <person name="Tsubouchi T."/>
            <person name="Morono Y."/>
            <person name="Uchiyama I."/>
            <person name="Ito T."/>
            <person name="Fujiyama A."/>
            <person name="Inagaki F."/>
            <person name="Takami H."/>
        </authorList>
    </citation>
    <scope>NUCLEOTIDE SEQUENCE</scope>
    <source>
        <strain evidence="6">Expedition CK06-06</strain>
    </source>
</reference>
<feature type="non-terminal residue" evidence="6">
    <location>
        <position position="204"/>
    </location>
</feature>
<dbReference type="PROSITE" id="PS50830">
    <property type="entry name" value="TNASE_3"/>
    <property type="match status" value="1"/>
</dbReference>
<dbReference type="SUPFAM" id="SSF74853">
    <property type="entry name" value="Lamin A/C globular tail domain"/>
    <property type="match status" value="1"/>
</dbReference>
<evidence type="ECO:0000256" key="3">
    <source>
        <dbReference type="ARBA" id="ARBA00022801"/>
    </source>
</evidence>
<dbReference type="AlphaFoldDB" id="X1CDS1"/>
<dbReference type="GO" id="GO:0004519">
    <property type="term" value="F:endonuclease activity"/>
    <property type="evidence" value="ECO:0007669"/>
    <property type="project" value="UniProtKB-KW"/>
</dbReference>
<protein>
    <recommendedName>
        <fullName evidence="7">LTD domain-containing protein</fullName>
    </recommendedName>
</protein>
<feature type="non-terminal residue" evidence="6">
    <location>
        <position position="1"/>
    </location>
</feature>